<dbReference type="GO" id="GO:0003677">
    <property type="term" value="F:DNA binding"/>
    <property type="evidence" value="ECO:0007669"/>
    <property type="project" value="InterPro"/>
</dbReference>
<dbReference type="PANTHER" id="PTHR34475:SF1">
    <property type="entry name" value="CYTOSKELETON PROTEIN RODZ"/>
    <property type="match status" value="1"/>
</dbReference>
<gene>
    <name evidence="1" type="ORF">S06H3_63978</name>
</gene>
<dbReference type="InterPro" id="IPR010982">
    <property type="entry name" value="Lambda_DNA-bd_dom_sf"/>
</dbReference>
<sequence length="84" mass="9796">MTRGVSCPKIQKMAYIGQELKRERELRGISLKEISDATKINLRFLRALEEDQLDVLPEKFFTKSIIRAYAKYVGLEEDTVLNNY</sequence>
<name>X1Q2Z4_9ZZZZ</name>
<evidence type="ECO:0000313" key="1">
    <source>
        <dbReference type="EMBL" id="GAI49121.1"/>
    </source>
</evidence>
<reference evidence="1" key="1">
    <citation type="journal article" date="2014" name="Front. Microbiol.">
        <title>High frequency of phylogenetically diverse reductive dehalogenase-homologous genes in deep subseafloor sedimentary metagenomes.</title>
        <authorList>
            <person name="Kawai M."/>
            <person name="Futagami T."/>
            <person name="Toyoda A."/>
            <person name="Takaki Y."/>
            <person name="Nishi S."/>
            <person name="Hori S."/>
            <person name="Arai W."/>
            <person name="Tsubouchi T."/>
            <person name="Morono Y."/>
            <person name="Uchiyama I."/>
            <person name="Ito T."/>
            <person name="Fujiyama A."/>
            <person name="Inagaki F."/>
            <person name="Takami H."/>
        </authorList>
    </citation>
    <scope>NUCLEOTIDE SEQUENCE</scope>
    <source>
        <strain evidence="1">Expedition CK06-06</strain>
    </source>
</reference>
<organism evidence="1">
    <name type="scientific">marine sediment metagenome</name>
    <dbReference type="NCBI Taxonomy" id="412755"/>
    <lineage>
        <taxon>unclassified sequences</taxon>
        <taxon>metagenomes</taxon>
        <taxon>ecological metagenomes</taxon>
    </lineage>
</organism>
<dbReference type="InterPro" id="IPR050400">
    <property type="entry name" value="Bact_Cytoskel_RodZ"/>
</dbReference>
<dbReference type="PANTHER" id="PTHR34475">
    <property type="match status" value="1"/>
</dbReference>
<comment type="caution">
    <text evidence="1">The sequence shown here is derived from an EMBL/GenBank/DDBJ whole genome shotgun (WGS) entry which is preliminary data.</text>
</comment>
<dbReference type="SUPFAM" id="SSF47413">
    <property type="entry name" value="lambda repressor-like DNA-binding domains"/>
    <property type="match status" value="1"/>
</dbReference>
<dbReference type="EMBL" id="BARV01042589">
    <property type="protein sequence ID" value="GAI49121.1"/>
    <property type="molecule type" value="Genomic_DNA"/>
</dbReference>
<accession>X1Q2Z4</accession>
<evidence type="ECO:0008006" key="2">
    <source>
        <dbReference type="Google" id="ProtNLM"/>
    </source>
</evidence>
<protein>
    <recommendedName>
        <fullName evidence="2">HTH cro/C1-type domain-containing protein</fullName>
    </recommendedName>
</protein>
<dbReference type="Pfam" id="PF13413">
    <property type="entry name" value="HTH_25"/>
    <property type="match status" value="1"/>
</dbReference>
<dbReference type="AlphaFoldDB" id="X1Q2Z4"/>
<feature type="non-terminal residue" evidence="1">
    <location>
        <position position="84"/>
    </location>
</feature>
<proteinExistence type="predicted"/>
<dbReference type="Gene3D" id="1.10.260.40">
    <property type="entry name" value="lambda repressor-like DNA-binding domains"/>
    <property type="match status" value="1"/>
</dbReference>